<dbReference type="PROSITE" id="PS51379">
    <property type="entry name" value="4FE4S_FER_2"/>
    <property type="match status" value="1"/>
</dbReference>
<dbReference type="EMBL" id="QZEZ01000001">
    <property type="protein sequence ID" value="RJK98373.1"/>
    <property type="molecule type" value="Genomic_DNA"/>
</dbReference>
<reference evidence="6 7" key="1">
    <citation type="submission" date="2018-09" db="EMBL/GenBank/DDBJ databases">
        <title>YIM 75000 draft genome.</title>
        <authorList>
            <person name="Tang S."/>
            <person name="Feng Y."/>
        </authorList>
    </citation>
    <scope>NUCLEOTIDE SEQUENCE [LARGE SCALE GENOMIC DNA]</scope>
    <source>
        <strain evidence="6 7">YIM 75000</strain>
    </source>
</reference>
<dbReference type="RefSeq" id="WP_119949298.1">
    <property type="nucleotide sequence ID" value="NZ_QZEZ01000001.1"/>
</dbReference>
<evidence type="ECO:0000259" key="5">
    <source>
        <dbReference type="PROSITE" id="PS51379"/>
    </source>
</evidence>
<keyword evidence="2" id="KW-0560">Oxidoreductase</keyword>
<keyword evidence="7" id="KW-1185">Reference proteome</keyword>
<dbReference type="Pfam" id="PF07992">
    <property type="entry name" value="Pyr_redox_2"/>
    <property type="match status" value="1"/>
</dbReference>
<dbReference type="Gene3D" id="3.50.50.60">
    <property type="entry name" value="FAD/NAD(P)-binding domain"/>
    <property type="match status" value="2"/>
</dbReference>
<keyword evidence="1" id="KW-0028">Amino-acid biosynthesis</keyword>
<dbReference type="SUPFAM" id="SSF46548">
    <property type="entry name" value="alpha-helical ferredoxin"/>
    <property type="match status" value="1"/>
</dbReference>
<accession>A0A3A3Z5W9</accession>
<evidence type="ECO:0000313" key="7">
    <source>
        <dbReference type="Proteomes" id="UP000265614"/>
    </source>
</evidence>
<evidence type="ECO:0000256" key="3">
    <source>
        <dbReference type="ARBA" id="ARBA00023164"/>
    </source>
</evidence>
<dbReference type="OrthoDB" id="9803192at2"/>
<dbReference type="InterPro" id="IPR023753">
    <property type="entry name" value="FAD/NAD-binding_dom"/>
</dbReference>
<dbReference type="Proteomes" id="UP000265614">
    <property type="component" value="Unassembled WGS sequence"/>
</dbReference>
<dbReference type="PANTHER" id="PTHR43100">
    <property type="entry name" value="GLUTAMATE SYNTHASE [NADPH] SMALL CHAIN"/>
    <property type="match status" value="1"/>
</dbReference>
<evidence type="ECO:0000313" key="6">
    <source>
        <dbReference type="EMBL" id="RJK98373.1"/>
    </source>
</evidence>
<dbReference type="InterPro" id="IPR051394">
    <property type="entry name" value="Glutamate_Synthase"/>
</dbReference>
<dbReference type="InterPro" id="IPR017896">
    <property type="entry name" value="4Fe4S_Fe-S-bd"/>
</dbReference>
<dbReference type="Gene3D" id="1.10.1060.10">
    <property type="entry name" value="Alpha-helical ferredoxin"/>
    <property type="match status" value="1"/>
</dbReference>
<dbReference type="SUPFAM" id="SSF51971">
    <property type="entry name" value="Nucleotide-binding domain"/>
    <property type="match status" value="2"/>
</dbReference>
<dbReference type="InterPro" id="IPR009051">
    <property type="entry name" value="Helical_ferredxn"/>
</dbReference>
<organism evidence="6 7">
    <name type="scientific">Vallicoccus soli</name>
    <dbReference type="NCBI Taxonomy" id="2339232"/>
    <lineage>
        <taxon>Bacteria</taxon>
        <taxon>Bacillati</taxon>
        <taxon>Actinomycetota</taxon>
        <taxon>Actinomycetes</taxon>
        <taxon>Motilibacterales</taxon>
        <taxon>Vallicoccaceae</taxon>
        <taxon>Vallicoccus</taxon>
    </lineage>
</organism>
<gene>
    <name evidence="6" type="ORF">D5H78_02270</name>
</gene>
<dbReference type="InterPro" id="IPR028261">
    <property type="entry name" value="DPD_II"/>
</dbReference>
<feature type="domain" description="4Fe-4S ferredoxin-type" evidence="5">
    <location>
        <begin position="37"/>
        <end position="69"/>
    </location>
</feature>
<dbReference type="GO" id="GO:0006537">
    <property type="term" value="P:glutamate biosynthetic process"/>
    <property type="evidence" value="ECO:0007669"/>
    <property type="project" value="UniProtKB-KW"/>
</dbReference>
<sequence length="490" mass="52927">MPIDPWGFTKHPRVEPPKRPVQERLADWDVVYRRPSLPLVREQARRCMGCGVPFCHGGCPLGNLIPDWNELVGDDRWADAIERLHATNNFPEFTGWLCPAPCEAACVLSISDQPVTIKQVELSIIDEAWDRGLVGPRPPERLSEASVAVVGSGPAGLAAAQQLTRAGHTVVVYERSDALGGLLRYGIPDFKMPKGHIDRRIEQMRAEGTRFCTGHDVGGAGLSVRDLRARFDAVVLAVGALEPRDVAYEGRDLEGVLQAMDYLPEANRVLAGKRPAPPVDAKGRHVVVIGGGDTAADCLGTANRQGAASVTLVDHNPRPAPLRDWIANPWPQWPRIARRSPAHEEGVQEEWATEVLSFVGDLGGHVRGVRVHEVRRTYVDGRRVFEPVEGTERELPADLVLLAAGFVGTGADELLGGLGVGVTPERGTVRVDGRWATDVPGVFSCGDASRGASLVVWAIADGRACAAAVDEHLTGERRLPAPVTPSDRPL</sequence>
<dbReference type="GO" id="GO:0051536">
    <property type="term" value="F:iron-sulfur cluster binding"/>
    <property type="evidence" value="ECO:0007669"/>
    <property type="project" value="InterPro"/>
</dbReference>
<dbReference type="InterPro" id="IPR036188">
    <property type="entry name" value="FAD/NAD-bd_sf"/>
</dbReference>
<comment type="pathway">
    <text evidence="4">Amino-acid biosynthesis.</text>
</comment>
<dbReference type="PANTHER" id="PTHR43100:SF1">
    <property type="entry name" value="GLUTAMATE SYNTHASE [NADPH] SMALL CHAIN"/>
    <property type="match status" value="1"/>
</dbReference>
<protein>
    <submittedName>
        <fullName evidence="6">Glutamate synthase subunit beta</fullName>
    </submittedName>
</protein>
<dbReference type="NCBIfam" id="TIGR01317">
    <property type="entry name" value="GOGAT_sm_gam"/>
    <property type="match status" value="1"/>
</dbReference>
<name>A0A3A3Z5W9_9ACTN</name>
<proteinExistence type="predicted"/>
<dbReference type="PRINTS" id="PR00419">
    <property type="entry name" value="ADXRDTASE"/>
</dbReference>
<comment type="caution">
    <text evidence="6">The sequence shown here is derived from an EMBL/GenBank/DDBJ whole genome shotgun (WGS) entry which is preliminary data.</text>
</comment>
<evidence type="ECO:0000256" key="1">
    <source>
        <dbReference type="ARBA" id="ARBA00022605"/>
    </source>
</evidence>
<evidence type="ECO:0000256" key="2">
    <source>
        <dbReference type="ARBA" id="ARBA00023002"/>
    </source>
</evidence>
<dbReference type="AlphaFoldDB" id="A0A3A3Z5W9"/>
<dbReference type="Pfam" id="PF14691">
    <property type="entry name" value="Fer4_20"/>
    <property type="match status" value="1"/>
</dbReference>
<dbReference type="InterPro" id="IPR006005">
    <property type="entry name" value="Glut_synth_ssu1"/>
</dbReference>
<keyword evidence="3" id="KW-0314">Glutamate biosynthesis</keyword>
<evidence type="ECO:0000256" key="4">
    <source>
        <dbReference type="ARBA" id="ARBA00029440"/>
    </source>
</evidence>
<dbReference type="GO" id="GO:0016639">
    <property type="term" value="F:oxidoreductase activity, acting on the CH-NH2 group of donors, NAD or NADP as acceptor"/>
    <property type="evidence" value="ECO:0007669"/>
    <property type="project" value="InterPro"/>
</dbReference>